<evidence type="ECO:0000256" key="1">
    <source>
        <dbReference type="ARBA" id="ARBA00004370"/>
    </source>
</evidence>
<comment type="caution">
    <text evidence="5">The sequence shown here is derived from an EMBL/GenBank/DDBJ whole genome shotgun (WGS) entry which is preliminary data.</text>
</comment>
<dbReference type="EMBL" id="JAOAOG010000018">
    <property type="protein sequence ID" value="KAJ6254614.1"/>
    <property type="molecule type" value="Genomic_DNA"/>
</dbReference>
<sequence>MHTQCEDDKPSKWLQNGYYHLVGGSVGLIAGTIVVSANGVEPTTQGALRSFFRSGIETMVFENLGNAVRNNMSEYKKRKEYWKISIVSGVVVAAGNSFISTIFNNVYSYQDKNPDQETNIPYKTAYNMIKKEGFKSLFDGYFSRAYSKILFLPTLKLISAYNNRQLLKIFSNPDSFLERRVLLPFLKGTISGIETSILIKPIDETLRSLVRKKKVSFKKIQKKTWNQIRFAAFDIGLESLLYSNAKYFLSPSKLSFKNITKIL</sequence>
<keyword evidence="4" id="KW-1133">Transmembrane helix</keyword>
<evidence type="ECO:0000256" key="4">
    <source>
        <dbReference type="SAM" id="Phobius"/>
    </source>
</evidence>
<evidence type="ECO:0000256" key="2">
    <source>
        <dbReference type="ARBA" id="ARBA00022692"/>
    </source>
</evidence>
<feature type="transmembrane region" description="Helical" evidence="4">
    <location>
        <begin position="18"/>
        <end position="40"/>
    </location>
</feature>
<organism evidence="5 6">
    <name type="scientific">Anaeramoeba flamelloides</name>
    <dbReference type="NCBI Taxonomy" id="1746091"/>
    <lineage>
        <taxon>Eukaryota</taxon>
        <taxon>Metamonada</taxon>
        <taxon>Anaeramoebidae</taxon>
        <taxon>Anaeramoeba</taxon>
    </lineage>
</organism>
<dbReference type="InterPro" id="IPR023395">
    <property type="entry name" value="MCP_dom_sf"/>
</dbReference>
<feature type="transmembrane region" description="Helical" evidence="4">
    <location>
        <begin position="81"/>
        <end position="103"/>
    </location>
</feature>
<gene>
    <name evidence="5" type="ORF">M0813_12216</name>
</gene>
<dbReference type="SUPFAM" id="SSF103506">
    <property type="entry name" value="Mitochondrial carrier"/>
    <property type="match status" value="1"/>
</dbReference>
<keyword evidence="2 4" id="KW-0812">Transmembrane</keyword>
<proteinExistence type="predicted"/>
<name>A0ABQ8ZCJ6_9EUKA</name>
<accession>A0ABQ8ZCJ6</accession>
<evidence type="ECO:0000256" key="3">
    <source>
        <dbReference type="ARBA" id="ARBA00023136"/>
    </source>
</evidence>
<comment type="subcellular location">
    <subcellularLocation>
        <location evidence="1">Membrane</location>
    </subcellularLocation>
</comment>
<protein>
    <submittedName>
        <fullName evidence="5">2-oxodicarboxylate carrier 1-related</fullName>
    </submittedName>
</protein>
<evidence type="ECO:0000313" key="6">
    <source>
        <dbReference type="Proteomes" id="UP001150062"/>
    </source>
</evidence>
<keyword evidence="6" id="KW-1185">Reference proteome</keyword>
<keyword evidence="3 4" id="KW-0472">Membrane</keyword>
<reference evidence="5" key="1">
    <citation type="submission" date="2022-08" db="EMBL/GenBank/DDBJ databases">
        <title>Novel sulfate-reducing endosymbionts in the free-living metamonad Anaeramoeba.</title>
        <authorList>
            <person name="Jerlstrom-Hultqvist J."/>
            <person name="Cepicka I."/>
            <person name="Gallot-Lavallee L."/>
            <person name="Salas-Leiva D."/>
            <person name="Curtis B.A."/>
            <person name="Zahonova K."/>
            <person name="Pipaliya S."/>
            <person name="Dacks J."/>
            <person name="Roger A.J."/>
        </authorList>
    </citation>
    <scope>NUCLEOTIDE SEQUENCE</scope>
    <source>
        <strain evidence="5">Schooner1</strain>
    </source>
</reference>
<evidence type="ECO:0000313" key="5">
    <source>
        <dbReference type="EMBL" id="KAJ6254614.1"/>
    </source>
</evidence>
<dbReference type="Proteomes" id="UP001150062">
    <property type="component" value="Unassembled WGS sequence"/>
</dbReference>